<keyword evidence="2" id="KW-1185">Reference proteome</keyword>
<dbReference type="Proteomes" id="UP001230426">
    <property type="component" value="Unassembled WGS sequence"/>
</dbReference>
<gene>
    <name evidence="1" type="ORF">J2S55_005290</name>
</gene>
<comment type="caution">
    <text evidence="1">The sequence shown here is derived from an EMBL/GenBank/DDBJ whole genome shotgun (WGS) entry which is preliminary data.</text>
</comment>
<protein>
    <recommendedName>
        <fullName evidence="3">DinB-like domain-containing protein</fullName>
    </recommendedName>
</protein>
<sequence>MSNTELSKEDFAFQTQMIGKVATWNPHTRIWSTELPADDPRRMAEVLAHLFEVSRHYRAVIRVWADGTDSPSQPKEG</sequence>
<reference evidence="1 2" key="1">
    <citation type="submission" date="2023-07" db="EMBL/GenBank/DDBJ databases">
        <title>Sequencing the genomes of 1000 actinobacteria strains.</title>
        <authorList>
            <person name="Klenk H.-P."/>
        </authorList>
    </citation>
    <scope>NUCLEOTIDE SEQUENCE [LARGE SCALE GENOMIC DNA]</scope>
    <source>
        <strain evidence="1 2">DSM 44109</strain>
    </source>
</reference>
<name>A0ABT9R9V5_9ACTN</name>
<accession>A0ABT9R9V5</accession>
<dbReference type="RefSeq" id="WP_306866067.1">
    <property type="nucleotide sequence ID" value="NZ_JAUSRB010000002.1"/>
</dbReference>
<evidence type="ECO:0000313" key="1">
    <source>
        <dbReference type="EMBL" id="MDP9866024.1"/>
    </source>
</evidence>
<organism evidence="1 2">
    <name type="scientific">Streptosporangium brasiliense</name>
    <dbReference type="NCBI Taxonomy" id="47480"/>
    <lineage>
        <taxon>Bacteria</taxon>
        <taxon>Bacillati</taxon>
        <taxon>Actinomycetota</taxon>
        <taxon>Actinomycetes</taxon>
        <taxon>Streptosporangiales</taxon>
        <taxon>Streptosporangiaceae</taxon>
        <taxon>Streptosporangium</taxon>
    </lineage>
</organism>
<proteinExistence type="predicted"/>
<dbReference type="EMBL" id="JAUSRB010000002">
    <property type="protein sequence ID" value="MDP9866024.1"/>
    <property type="molecule type" value="Genomic_DNA"/>
</dbReference>
<evidence type="ECO:0000313" key="2">
    <source>
        <dbReference type="Proteomes" id="UP001230426"/>
    </source>
</evidence>
<evidence type="ECO:0008006" key="3">
    <source>
        <dbReference type="Google" id="ProtNLM"/>
    </source>
</evidence>